<dbReference type="InterPro" id="IPR003594">
    <property type="entry name" value="HATPase_dom"/>
</dbReference>
<dbReference type="OrthoDB" id="1931120at2"/>
<feature type="domain" description="Response regulatory" evidence="6">
    <location>
        <begin position="13"/>
        <end position="129"/>
    </location>
</feature>
<evidence type="ECO:0000259" key="5">
    <source>
        <dbReference type="PROSITE" id="PS50109"/>
    </source>
</evidence>
<reference evidence="7 8" key="1">
    <citation type="journal article" date="2015" name="Environ. Microbiol.">
        <title>Methane oxidation coupled to nitrate reduction under hypoxia by the Gammaproteobacterium Methylomonas denitrificans, sp. nov. type strain FJG1.</title>
        <authorList>
            <person name="Kits K.D."/>
            <person name="Klotz M.G."/>
            <person name="Stein L.Y."/>
        </authorList>
    </citation>
    <scope>NUCLEOTIDE SEQUENCE [LARGE SCALE GENOMIC DNA]</scope>
    <source>
        <strain evidence="7 8">FJG1</strain>
    </source>
</reference>
<dbReference type="Proteomes" id="UP000030512">
    <property type="component" value="Chromosome"/>
</dbReference>
<dbReference type="AlphaFoldDB" id="A0A126T5Q6"/>
<dbReference type="InterPro" id="IPR004358">
    <property type="entry name" value="Sig_transdc_His_kin-like_C"/>
</dbReference>
<dbReference type="InterPro" id="IPR005467">
    <property type="entry name" value="His_kinase_dom"/>
</dbReference>
<comment type="catalytic activity">
    <reaction evidence="1">
        <text>ATP + protein L-histidine = ADP + protein N-phospho-L-histidine.</text>
        <dbReference type="EC" id="2.7.13.3"/>
    </reaction>
</comment>
<dbReference type="Gene3D" id="3.30.565.10">
    <property type="entry name" value="Histidine kinase-like ATPase, C-terminal domain"/>
    <property type="match status" value="1"/>
</dbReference>
<dbReference type="InterPro" id="IPR036097">
    <property type="entry name" value="HisK_dim/P_sf"/>
</dbReference>
<keyword evidence="3 4" id="KW-0597">Phosphoprotein</keyword>
<dbReference type="SMART" id="SM00387">
    <property type="entry name" value="HATPase_c"/>
    <property type="match status" value="1"/>
</dbReference>
<dbReference type="Pfam" id="PF02518">
    <property type="entry name" value="HATPase_c"/>
    <property type="match status" value="1"/>
</dbReference>
<dbReference type="RefSeq" id="WP_036273051.1">
    <property type="nucleotide sequence ID" value="NZ_CP014476.1"/>
</dbReference>
<keyword evidence="8" id="KW-1185">Reference proteome</keyword>
<dbReference type="PROSITE" id="PS50109">
    <property type="entry name" value="HIS_KIN"/>
    <property type="match status" value="1"/>
</dbReference>
<dbReference type="PROSITE" id="PS50110">
    <property type="entry name" value="RESPONSE_REGULATORY"/>
    <property type="match status" value="1"/>
</dbReference>
<feature type="domain" description="Histidine kinase" evidence="5">
    <location>
        <begin position="178"/>
        <end position="422"/>
    </location>
</feature>
<dbReference type="CDD" id="cd00082">
    <property type="entry name" value="HisKA"/>
    <property type="match status" value="1"/>
</dbReference>
<evidence type="ECO:0000256" key="2">
    <source>
        <dbReference type="ARBA" id="ARBA00012438"/>
    </source>
</evidence>
<dbReference type="GO" id="GO:0000155">
    <property type="term" value="F:phosphorelay sensor kinase activity"/>
    <property type="evidence" value="ECO:0007669"/>
    <property type="project" value="InterPro"/>
</dbReference>
<protein>
    <recommendedName>
        <fullName evidence="2">histidine kinase</fullName>
        <ecNumber evidence="2">2.7.13.3</ecNumber>
    </recommendedName>
</protein>
<dbReference type="SMART" id="SM00388">
    <property type="entry name" value="HisKA"/>
    <property type="match status" value="1"/>
</dbReference>
<keyword evidence="7" id="KW-0418">Kinase</keyword>
<evidence type="ECO:0000259" key="6">
    <source>
        <dbReference type="PROSITE" id="PS50110"/>
    </source>
</evidence>
<dbReference type="Pfam" id="PF00072">
    <property type="entry name" value="Response_reg"/>
    <property type="match status" value="1"/>
</dbReference>
<dbReference type="PANTHER" id="PTHR43065:SF50">
    <property type="entry name" value="HISTIDINE KINASE"/>
    <property type="match status" value="1"/>
</dbReference>
<proteinExistence type="predicted"/>
<dbReference type="SUPFAM" id="SSF47384">
    <property type="entry name" value="Homodimeric domain of signal transducing histidine kinase"/>
    <property type="match status" value="1"/>
</dbReference>
<evidence type="ECO:0000256" key="3">
    <source>
        <dbReference type="ARBA" id="ARBA00022553"/>
    </source>
</evidence>
<dbReference type="PRINTS" id="PR00344">
    <property type="entry name" value="BCTRLSENSOR"/>
</dbReference>
<accession>A0A126T5Q6</accession>
<keyword evidence="7" id="KW-0808">Transferase</keyword>
<dbReference type="Gene3D" id="1.10.287.130">
    <property type="match status" value="1"/>
</dbReference>
<dbReference type="SUPFAM" id="SSF52172">
    <property type="entry name" value="CheY-like"/>
    <property type="match status" value="1"/>
</dbReference>
<dbReference type="SUPFAM" id="SSF55874">
    <property type="entry name" value="ATPase domain of HSP90 chaperone/DNA topoisomerase II/histidine kinase"/>
    <property type="match status" value="1"/>
</dbReference>
<evidence type="ECO:0000256" key="1">
    <source>
        <dbReference type="ARBA" id="ARBA00000085"/>
    </source>
</evidence>
<dbReference type="PANTHER" id="PTHR43065">
    <property type="entry name" value="SENSOR HISTIDINE KINASE"/>
    <property type="match status" value="1"/>
</dbReference>
<dbReference type="STRING" id="1538553.JT25_013170"/>
<feature type="modified residue" description="4-aspartylphosphate" evidence="4">
    <location>
        <position position="62"/>
    </location>
</feature>
<organism evidence="7 8">
    <name type="scientific">Methylomonas denitrificans</name>
    <dbReference type="NCBI Taxonomy" id="1538553"/>
    <lineage>
        <taxon>Bacteria</taxon>
        <taxon>Pseudomonadati</taxon>
        <taxon>Pseudomonadota</taxon>
        <taxon>Gammaproteobacteria</taxon>
        <taxon>Methylococcales</taxon>
        <taxon>Methylococcaceae</taxon>
        <taxon>Methylomonas</taxon>
    </lineage>
</organism>
<dbReference type="InterPro" id="IPR036890">
    <property type="entry name" value="HATPase_C_sf"/>
</dbReference>
<dbReference type="InterPro" id="IPR003661">
    <property type="entry name" value="HisK_dim/P_dom"/>
</dbReference>
<dbReference type="InterPro" id="IPR011006">
    <property type="entry name" value="CheY-like_superfamily"/>
</dbReference>
<dbReference type="EC" id="2.7.13.3" evidence="2"/>
<dbReference type="KEGG" id="mdn:JT25_013170"/>
<gene>
    <name evidence="7" type="ORF">JT25_013170</name>
</gene>
<dbReference type="InterPro" id="IPR001789">
    <property type="entry name" value="Sig_transdc_resp-reg_receiver"/>
</dbReference>
<dbReference type="Gene3D" id="3.40.50.2300">
    <property type="match status" value="1"/>
</dbReference>
<evidence type="ECO:0000256" key="4">
    <source>
        <dbReference type="PROSITE-ProRule" id="PRU00169"/>
    </source>
</evidence>
<dbReference type="SMART" id="SM00448">
    <property type="entry name" value="REC"/>
    <property type="match status" value="1"/>
</dbReference>
<name>A0A126T5Q6_9GAMM</name>
<sequence length="429" mass="47714">MDPDKQSAERQATILLVDDESINLSVFGQFLAPYYQVLVATSGQRALQLVRGTPKPDLILLDVMMPGMDGYQVIGQLKANPKTVDIPVIFVTALTSDLEEERGLSLGAVDYIYKPCHLSILLARIKTQLELKNARDWLKDQNAYLEAEVQRRHQENQAVHLQLLQSEKLAAIGQLAAGIAHEINNPIGFVSSNLNTLNGYLRDVFAVLDACGAALDEKPLSDQTLQNLRELKQAKQIDYLRGDIPELIAESREGLSRVRDIIQDLKDFAHADKNDWELGDLHKGLDSTLNIIGNELKYRCTVHKQYGEIPQIYCLPSQLNQVFMNLLINAAQAIESKGDIHIRTGCADQNVWVEISDNGNGIAPENLPRLFEPFFTTKPLGKGTGLGLSISQNIVRKHGGRIEVTSQLGQGSRFRVWLPIRPPEFGPAE</sequence>
<evidence type="ECO:0000313" key="8">
    <source>
        <dbReference type="Proteomes" id="UP000030512"/>
    </source>
</evidence>
<dbReference type="EMBL" id="CP014476">
    <property type="protein sequence ID" value="AMK77419.1"/>
    <property type="molecule type" value="Genomic_DNA"/>
</dbReference>
<evidence type="ECO:0000313" key="7">
    <source>
        <dbReference type="EMBL" id="AMK77419.1"/>
    </source>
</evidence>